<evidence type="ECO:0000313" key="2">
    <source>
        <dbReference type="EMBL" id="GFP20362.1"/>
    </source>
</evidence>
<organism evidence="2 3">
    <name type="scientific">Candidatus Hakubella thermalkaliphila</name>
    <dbReference type="NCBI Taxonomy" id="2754717"/>
    <lineage>
        <taxon>Bacteria</taxon>
        <taxon>Bacillati</taxon>
        <taxon>Actinomycetota</taxon>
        <taxon>Actinomycetota incertae sedis</taxon>
        <taxon>Candidatus Hakubellales</taxon>
        <taxon>Candidatus Hakubellaceae</taxon>
        <taxon>Candidatus Hakubella</taxon>
    </lineage>
</organism>
<dbReference type="SUPFAM" id="SSF75500">
    <property type="entry name" value="Putative transcriptional regulator TM1602, C-terminal domain"/>
    <property type="match status" value="1"/>
</dbReference>
<evidence type="ECO:0000313" key="3">
    <source>
        <dbReference type="Proteomes" id="UP000574717"/>
    </source>
</evidence>
<reference evidence="2 3" key="1">
    <citation type="journal article" date="2020" name="Front. Microbiol.">
        <title>Single-cell genomics of novel Actinobacteria with the Wood-Ljungdahl pathway discovered in a serpentinizing system.</title>
        <authorList>
            <person name="Merino N."/>
            <person name="Kawai M."/>
            <person name="Boyd E.S."/>
            <person name="Colman D.R."/>
            <person name="McGlynn S.E."/>
            <person name="Nealson K.H."/>
            <person name="Kurokawa K."/>
            <person name="Hongoh Y."/>
        </authorList>
    </citation>
    <scope>NUCLEOTIDE SEQUENCE [LARGE SCALE GENOMIC DNA]</scope>
    <source>
        <strain evidence="2 3">S03</strain>
    </source>
</reference>
<feature type="domain" description="3H" evidence="1">
    <location>
        <begin position="18"/>
        <end position="114"/>
    </location>
</feature>
<dbReference type="InterPro" id="IPR004173">
    <property type="entry name" value="3H_domain"/>
</dbReference>
<feature type="non-terminal residue" evidence="2">
    <location>
        <position position="1"/>
    </location>
</feature>
<proteinExistence type="predicted"/>
<dbReference type="Pfam" id="PF02829">
    <property type="entry name" value="3H"/>
    <property type="match status" value="1"/>
</dbReference>
<dbReference type="RefSeq" id="WP_176237329.1">
    <property type="nucleotide sequence ID" value="NZ_BLRU01000386.1"/>
</dbReference>
<protein>
    <recommendedName>
        <fullName evidence="1">3H domain-containing protein</fullName>
    </recommendedName>
</protein>
<dbReference type="EMBL" id="BLRU01000386">
    <property type="protein sequence ID" value="GFP20362.1"/>
    <property type="molecule type" value="Genomic_DNA"/>
</dbReference>
<name>A0A6V8NJ61_9ACTN</name>
<gene>
    <name evidence="2" type="ORF">HKBW3S03_01864</name>
</gene>
<dbReference type="PANTHER" id="PTHR40068">
    <property type="entry name" value="TRANSCRIPTION REPRESSOR NIAR-RELATED"/>
    <property type="match status" value="1"/>
</dbReference>
<accession>A0A6V8NJ61</accession>
<dbReference type="Proteomes" id="UP000574717">
    <property type="component" value="Unassembled WGS sequence"/>
</dbReference>
<dbReference type="InterPro" id="IPR026043">
    <property type="entry name" value="NadR"/>
</dbReference>
<sequence length="116" mass="12357">QGYLLNTAVNGRGLQTVVACCHDVGQIEEEIGIIVDHGGKLLDVIVEHPVYGELRGKLLIANRRDLALFLAQLGKTAARPLSALTGGVHLHTIEAADQAALNEIIEALLNKGFLLS</sequence>
<dbReference type="AlphaFoldDB" id="A0A6V8NJ61"/>
<comment type="caution">
    <text evidence="2">The sequence shown here is derived from an EMBL/GenBank/DDBJ whole genome shotgun (WGS) entry which is preliminary data.</text>
</comment>
<dbReference type="PANTHER" id="PTHR40068:SF1">
    <property type="entry name" value="TRANSCRIPTION REPRESSOR NIAR-RELATED"/>
    <property type="match status" value="1"/>
</dbReference>
<dbReference type="Gene3D" id="3.30.1340.20">
    <property type="entry name" value="3H domain"/>
    <property type="match status" value="1"/>
</dbReference>
<evidence type="ECO:0000259" key="1">
    <source>
        <dbReference type="Pfam" id="PF02829"/>
    </source>
</evidence>
<dbReference type="InterPro" id="IPR035922">
    <property type="entry name" value="3H_dom_sf"/>
</dbReference>
<dbReference type="GO" id="GO:0036094">
    <property type="term" value="F:small molecule binding"/>
    <property type="evidence" value="ECO:0007669"/>
    <property type="project" value="InterPro"/>
</dbReference>